<dbReference type="InterPro" id="IPR005225">
    <property type="entry name" value="Small_GTP-bd"/>
</dbReference>
<dbReference type="GO" id="GO:0005764">
    <property type="term" value="C:lysosome"/>
    <property type="evidence" value="ECO:0007669"/>
    <property type="project" value="TreeGrafter"/>
</dbReference>
<evidence type="ECO:0000256" key="16">
    <source>
        <dbReference type="ARBA" id="ARBA00023329"/>
    </source>
</evidence>
<dbReference type="GO" id="GO:0005886">
    <property type="term" value="C:plasma membrane"/>
    <property type="evidence" value="ECO:0007669"/>
    <property type="project" value="UniProtKB-SubCell"/>
</dbReference>
<dbReference type="GO" id="GO:0042147">
    <property type="term" value="P:retrograde transport, endosome to Golgi"/>
    <property type="evidence" value="ECO:0007669"/>
    <property type="project" value="TreeGrafter"/>
</dbReference>
<dbReference type="InterPro" id="IPR027417">
    <property type="entry name" value="P-loop_NTPase"/>
</dbReference>
<keyword evidence="11" id="KW-0653">Protein transport</keyword>
<reference evidence="19" key="1">
    <citation type="journal article" date="2023" name="G3 (Bethesda)">
        <title>Whole genome assembly and annotation of the endangered Caribbean coral Acropora cervicornis.</title>
        <authorList>
            <person name="Selwyn J.D."/>
            <person name="Vollmer S.V."/>
        </authorList>
    </citation>
    <scope>NUCLEOTIDE SEQUENCE</scope>
    <source>
        <strain evidence="19">K2</strain>
    </source>
</reference>
<keyword evidence="12" id="KW-0342">GTP-binding</keyword>
<evidence type="ECO:0000256" key="14">
    <source>
        <dbReference type="ARBA" id="ARBA00023288"/>
    </source>
</evidence>
<keyword evidence="7" id="KW-1003">Cell membrane</keyword>
<evidence type="ECO:0000256" key="10">
    <source>
        <dbReference type="ARBA" id="ARBA00022801"/>
    </source>
</evidence>
<dbReference type="Pfam" id="PF00071">
    <property type="entry name" value="Ras"/>
    <property type="match status" value="1"/>
</dbReference>
<dbReference type="PANTHER" id="PTHR47981:SF1">
    <property type="entry name" value="RE17845P"/>
    <property type="match status" value="1"/>
</dbReference>
<dbReference type="Proteomes" id="UP001249851">
    <property type="component" value="Unassembled WGS sequence"/>
</dbReference>
<accession>A0AAD9UUV4</accession>
<dbReference type="EC" id="3.6.5.2" evidence="5"/>
<keyword evidence="18" id="KW-0812">Transmembrane</keyword>
<evidence type="ECO:0000256" key="7">
    <source>
        <dbReference type="ARBA" id="ARBA00022475"/>
    </source>
</evidence>
<keyword evidence="13 18" id="KW-0472">Membrane</keyword>
<keyword evidence="6" id="KW-0813">Transport</keyword>
<comment type="cofactor">
    <cofactor evidence="1">
        <name>Mg(2+)</name>
        <dbReference type="ChEBI" id="CHEBI:18420"/>
    </cofactor>
</comment>
<dbReference type="GO" id="GO:0005525">
    <property type="term" value="F:GTP binding"/>
    <property type="evidence" value="ECO:0007669"/>
    <property type="project" value="UniProtKB-KW"/>
</dbReference>
<dbReference type="NCBIfam" id="TIGR00231">
    <property type="entry name" value="small_GTP"/>
    <property type="match status" value="1"/>
</dbReference>
<name>A0AAD9UUV4_ACRCE</name>
<dbReference type="GO" id="GO:0005770">
    <property type="term" value="C:late endosome"/>
    <property type="evidence" value="ECO:0007669"/>
    <property type="project" value="TreeGrafter"/>
</dbReference>
<evidence type="ECO:0000256" key="6">
    <source>
        <dbReference type="ARBA" id="ARBA00022448"/>
    </source>
</evidence>
<dbReference type="PANTHER" id="PTHR47981">
    <property type="entry name" value="RAB FAMILY"/>
    <property type="match status" value="1"/>
</dbReference>
<dbReference type="SMART" id="SM00176">
    <property type="entry name" value="RAN"/>
    <property type="match status" value="1"/>
</dbReference>
<dbReference type="InterPro" id="IPR029069">
    <property type="entry name" value="HotDog_dom_sf"/>
</dbReference>
<evidence type="ECO:0000256" key="12">
    <source>
        <dbReference type="ARBA" id="ARBA00023134"/>
    </source>
</evidence>
<comment type="caution">
    <text evidence="19">The sequence shown here is derived from an EMBL/GenBank/DDBJ whole genome shotgun (WGS) entry which is preliminary data.</text>
</comment>
<sequence>MGRVKNILLVFGAIILTVLLLKRILGIYGIIVPLLYMFFDVNWSLRVTWIVLKKHMKDGRKASQGFLDSSVTSFVVLPPDVDLNLHMNNARYLRECDFGRINFWITSGMMNMMRKNKCGVTIAASSVHYRRSLELFQKVILTTRVLAWDETAFYLEQRFSDLQGFLHAVVVTKNTVVQATKTERLVSPADLVQSLSGWNFVLFRHVSIDFIIGLPFLRGGNDYIMSTKATFLKVVLLGDGGVGKSSLMNRFVSNKFDNQSYHTIGVEFLNKDVEVDEESYTLQIWDTAGQERFKSLRTPFYRGSDLCLLVYAVDDLKSFKNLGLWKKEFLYYADVRKEENFPFILLGNKVDVQDRVVSEQEALEFCKELGGIPYYETSAKDSTNVNLAFTAAVKRLNELEQTRAKNDFSASRGVNLTNLNTNASSGCC</sequence>
<evidence type="ECO:0000313" key="19">
    <source>
        <dbReference type="EMBL" id="KAK2550831.1"/>
    </source>
</evidence>
<dbReference type="SMART" id="SM00175">
    <property type="entry name" value="RAB"/>
    <property type="match status" value="1"/>
</dbReference>
<evidence type="ECO:0000256" key="5">
    <source>
        <dbReference type="ARBA" id="ARBA00011984"/>
    </source>
</evidence>
<comment type="similarity">
    <text evidence="4">Belongs to the small GTPase superfamily. Rab family.</text>
</comment>
<dbReference type="SMART" id="SM00173">
    <property type="entry name" value="RAS"/>
    <property type="match status" value="1"/>
</dbReference>
<evidence type="ECO:0000313" key="20">
    <source>
        <dbReference type="Proteomes" id="UP001249851"/>
    </source>
</evidence>
<dbReference type="SMART" id="SM00174">
    <property type="entry name" value="RHO"/>
    <property type="match status" value="1"/>
</dbReference>
<dbReference type="FunFam" id="3.40.50.300:FF:000360">
    <property type="entry name" value="RAB9B, member RAS oncogene family"/>
    <property type="match status" value="1"/>
</dbReference>
<dbReference type="GO" id="GO:0005829">
    <property type="term" value="C:cytosol"/>
    <property type="evidence" value="ECO:0007669"/>
    <property type="project" value="GOC"/>
</dbReference>
<evidence type="ECO:0000256" key="1">
    <source>
        <dbReference type="ARBA" id="ARBA00001946"/>
    </source>
</evidence>
<evidence type="ECO:0000256" key="15">
    <source>
        <dbReference type="ARBA" id="ARBA00023289"/>
    </source>
</evidence>
<dbReference type="Gene3D" id="3.40.50.300">
    <property type="entry name" value="P-loop containing nucleotide triphosphate hydrolases"/>
    <property type="match status" value="1"/>
</dbReference>
<dbReference type="SUPFAM" id="SSF52540">
    <property type="entry name" value="P-loop containing nucleoside triphosphate hydrolases"/>
    <property type="match status" value="1"/>
</dbReference>
<evidence type="ECO:0000256" key="9">
    <source>
        <dbReference type="ARBA" id="ARBA00022741"/>
    </source>
</evidence>
<dbReference type="EMBL" id="JARQWQ010000105">
    <property type="protein sequence ID" value="KAK2550831.1"/>
    <property type="molecule type" value="Genomic_DNA"/>
</dbReference>
<dbReference type="PROSITE" id="PS51421">
    <property type="entry name" value="RAS"/>
    <property type="match status" value="1"/>
</dbReference>
<keyword evidence="10" id="KW-0378">Hydrolase</keyword>
<dbReference type="SUPFAM" id="SSF54637">
    <property type="entry name" value="Thioesterase/thiol ester dehydrase-isomerase"/>
    <property type="match status" value="1"/>
</dbReference>
<dbReference type="GO" id="GO:0003925">
    <property type="term" value="F:G protein activity"/>
    <property type="evidence" value="ECO:0007669"/>
    <property type="project" value="UniProtKB-EC"/>
</dbReference>
<keyword evidence="9" id="KW-0547">Nucleotide-binding</keyword>
<organism evidence="19 20">
    <name type="scientific">Acropora cervicornis</name>
    <name type="common">Staghorn coral</name>
    <dbReference type="NCBI Taxonomy" id="6130"/>
    <lineage>
        <taxon>Eukaryota</taxon>
        <taxon>Metazoa</taxon>
        <taxon>Cnidaria</taxon>
        <taxon>Anthozoa</taxon>
        <taxon>Hexacorallia</taxon>
        <taxon>Scleractinia</taxon>
        <taxon>Astrocoeniina</taxon>
        <taxon>Acroporidae</taxon>
        <taxon>Acropora</taxon>
    </lineage>
</organism>
<dbReference type="PRINTS" id="PR00449">
    <property type="entry name" value="RASTRNSFRMNG"/>
</dbReference>
<dbReference type="PROSITE" id="PS51419">
    <property type="entry name" value="RAB"/>
    <property type="match status" value="1"/>
</dbReference>
<dbReference type="CDD" id="cd00586">
    <property type="entry name" value="4HBT"/>
    <property type="match status" value="1"/>
</dbReference>
<dbReference type="GO" id="GO:0030670">
    <property type="term" value="C:phagocytic vesicle membrane"/>
    <property type="evidence" value="ECO:0007669"/>
    <property type="project" value="UniProtKB-SubCell"/>
</dbReference>
<evidence type="ECO:0000256" key="11">
    <source>
        <dbReference type="ARBA" id="ARBA00022927"/>
    </source>
</evidence>
<dbReference type="Pfam" id="PF13279">
    <property type="entry name" value="4HBT_2"/>
    <property type="match status" value="1"/>
</dbReference>
<dbReference type="PROSITE" id="PS51420">
    <property type="entry name" value="RHO"/>
    <property type="match status" value="1"/>
</dbReference>
<keyword evidence="20" id="KW-1185">Reference proteome</keyword>
<keyword evidence="15" id="KW-0636">Prenylation</keyword>
<reference evidence="19" key="2">
    <citation type="journal article" date="2023" name="Science">
        <title>Genomic signatures of disease resistance in endangered staghorn corals.</title>
        <authorList>
            <person name="Vollmer S.V."/>
            <person name="Selwyn J.D."/>
            <person name="Despard B.A."/>
            <person name="Roesel C.L."/>
        </authorList>
    </citation>
    <scope>NUCLEOTIDE SEQUENCE</scope>
    <source>
        <strain evidence="19">K2</strain>
    </source>
</reference>
<evidence type="ECO:0000256" key="2">
    <source>
        <dbReference type="ARBA" id="ARBA00004193"/>
    </source>
</evidence>
<evidence type="ECO:0000256" key="13">
    <source>
        <dbReference type="ARBA" id="ARBA00023136"/>
    </source>
</evidence>
<keyword evidence="8" id="KW-0597">Phosphoprotein</keyword>
<evidence type="ECO:0000256" key="4">
    <source>
        <dbReference type="ARBA" id="ARBA00006270"/>
    </source>
</evidence>
<comment type="catalytic activity">
    <reaction evidence="17">
        <text>GTP + H2O = GDP + phosphate + H(+)</text>
        <dbReference type="Rhea" id="RHEA:19669"/>
        <dbReference type="ChEBI" id="CHEBI:15377"/>
        <dbReference type="ChEBI" id="CHEBI:15378"/>
        <dbReference type="ChEBI" id="CHEBI:37565"/>
        <dbReference type="ChEBI" id="CHEBI:43474"/>
        <dbReference type="ChEBI" id="CHEBI:58189"/>
        <dbReference type="EC" id="3.6.5.2"/>
    </reaction>
    <physiologicalReaction direction="left-to-right" evidence="17">
        <dbReference type="Rhea" id="RHEA:19670"/>
    </physiologicalReaction>
</comment>
<keyword evidence="16" id="KW-0968">Cytoplasmic vesicle</keyword>
<dbReference type="Gene3D" id="3.10.129.10">
    <property type="entry name" value="Hotdog Thioesterase"/>
    <property type="match status" value="1"/>
</dbReference>
<evidence type="ECO:0000256" key="3">
    <source>
        <dbReference type="ARBA" id="ARBA00004616"/>
    </source>
</evidence>
<keyword evidence="14" id="KW-0449">Lipoprotein</keyword>
<evidence type="ECO:0000256" key="17">
    <source>
        <dbReference type="ARBA" id="ARBA00047660"/>
    </source>
</evidence>
<dbReference type="AlphaFoldDB" id="A0AAD9UUV4"/>
<evidence type="ECO:0000256" key="8">
    <source>
        <dbReference type="ARBA" id="ARBA00022553"/>
    </source>
</evidence>
<keyword evidence="18" id="KW-1133">Transmembrane helix</keyword>
<feature type="transmembrane region" description="Helical" evidence="18">
    <location>
        <begin position="7"/>
        <end position="25"/>
    </location>
</feature>
<proteinExistence type="inferred from homology"/>
<evidence type="ECO:0000256" key="18">
    <source>
        <dbReference type="SAM" id="Phobius"/>
    </source>
</evidence>
<comment type="subcellular location">
    <subcellularLocation>
        <location evidence="2">Cell membrane</location>
        <topology evidence="2">Lipid-anchor</topology>
    </subcellularLocation>
    <subcellularLocation>
        <location evidence="3">Cytoplasmic vesicle</location>
        <location evidence="3">Phagosome membrane</location>
        <topology evidence="3">Lipid-anchor</topology>
        <orientation evidence="3">Cytoplasmic side</orientation>
    </subcellularLocation>
</comment>
<protein>
    <recommendedName>
        <fullName evidence="5">small monomeric GTPase</fullName>
        <ecNumber evidence="5">3.6.5.2</ecNumber>
    </recommendedName>
</protein>
<dbReference type="InterPro" id="IPR001806">
    <property type="entry name" value="Small_GTPase"/>
</dbReference>
<dbReference type="GO" id="GO:0015031">
    <property type="term" value="P:protein transport"/>
    <property type="evidence" value="ECO:0007669"/>
    <property type="project" value="UniProtKB-KW"/>
</dbReference>
<gene>
    <name evidence="19" type="ORF">P5673_028345</name>
</gene>